<sequence length="260" mass="31081">MRYNKLFFFVFWLYSISFWSQSGADTLVAKLPPSTNDDAIAAYSLLKQKPTSSNTLYPKAMAPDFKNRYKGRDYDYSITKPRESLWDRIERKLDKWLHELLGDFSPSKANEWTVVILRLFAVLIVAGILYFLLQYLVGKDGNFFFGKRNKTIKTEGIVLDEDIHEINFPLRIAELEQAQNFRWAIRYQFLYVLKKLSDKKIIDWNPEKTNRDYINELKDAQLKKHFSDLSHIFDYVWYGEFPIDATRYQQYKTQYNDFRF</sequence>
<evidence type="ECO:0000313" key="4">
    <source>
        <dbReference type="EMBL" id="WOC51677.1"/>
    </source>
</evidence>
<keyword evidence="1" id="KW-0812">Transmembrane</keyword>
<keyword evidence="2" id="KW-0732">Signal</keyword>
<dbReference type="AlphaFoldDB" id="A0AAU0F0H5"/>
<organism evidence="4 5">
    <name type="scientific">Bergeyella porcorum</name>
    <dbReference type="NCBI Taxonomy" id="1735111"/>
    <lineage>
        <taxon>Bacteria</taxon>
        <taxon>Pseudomonadati</taxon>
        <taxon>Bacteroidota</taxon>
        <taxon>Flavobacteriia</taxon>
        <taxon>Flavobacteriales</taxon>
        <taxon>Weeksellaceae</taxon>
        <taxon>Bergeyella</taxon>
    </lineage>
</organism>
<feature type="chain" id="PRO_5043535156" evidence="2">
    <location>
        <begin position="25"/>
        <end position="260"/>
    </location>
</feature>
<proteinExistence type="predicted"/>
<feature type="signal peptide" evidence="2">
    <location>
        <begin position="1"/>
        <end position="24"/>
    </location>
</feature>
<dbReference type="InterPro" id="IPR025403">
    <property type="entry name" value="TgpA-like_C"/>
</dbReference>
<keyword evidence="5" id="KW-1185">Reference proteome</keyword>
<accession>A0AAU0F0H5</accession>
<reference evidence="4" key="1">
    <citation type="submission" date="2023-10" db="EMBL/GenBank/DDBJ databases">
        <title>Characterization and whole genome sequencing of a novel strain of Bergeyella porcorum QD2021 isolated from pig.</title>
        <authorList>
            <person name="Liu G."/>
            <person name="Chen C."/>
            <person name="Han X."/>
        </authorList>
    </citation>
    <scope>NUCLEOTIDE SEQUENCE</scope>
    <source>
        <strain evidence="4">QD2021</strain>
    </source>
</reference>
<feature type="domain" description="Protein-glutamine gamma-glutamyltransferase-like C-terminal" evidence="3">
    <location>
        <begin position="191"/>
        <end position="251"/>
    </location>
</feature>
<dbReference type="RefSeq" id="WP_327985268.1">
    <property type="nucleotide sequence ID" value="NZ_CP136426.1"/>
</dbReference>
<evidence type="ECO:0000259" key="3">
    <source>
        <dbReference type="Pfam" id="PF13559"/>
    </source>
</evidence>
<feature type="transmembrane region" description="Helical" evidence="1">
    <location>
        <begin position="115"/>
        <end position="138"/>
    </location>
</feature>
<evidence type="ECO:0000313" key="5">
    <source>
        <dbReference type="Proteomes" id="UP001432059"/>
    </source>
</evidence>
<evidence type="ECO:0000256" key="2">
    <source>
        <dbReference type="SAM" id="SignalP"/>
    </source>
</evidence>
<keyword evidence="1" id="KW-1133">Transmembrane helix</keyword>
<dbReference type="EMBL" id="CP136426">
    <property type="protein sequence ID" value="WOC51677.1"/>
    <property type="molecule type" value="Genomic_DNA"/>
</dbReference>
<name>A0AAU0F0H5_9FLAO</name>
<keyword evidence="1" id="KW-0472">Membrane</keyword>
<protein>
    <submittedName>
        <fullName evidence="4">DUF4129 domain-containing protein</fullName>
    </submittedName>
</protein>
<evidence type="ECO:0000256" key="1">
    <source>
        <dbReference type="SAM" id="Phobius"/>
    </source>
</evidence>
<gene>
    <name evidence="4" type="ORF">BPO_1030</name>
</gene>
<dbReference type="KEGG" id="bpor:BPO_1030"/>
<dbReference type="Proteomes" id="UP001432059">
    <property type="component" value="Chromosome"/>
</dbReference>
<dbReference type="Pfam" id="PF13559">
    <property type="entry name" value="DUF4129"/>
    <property type="match status" value="1"/>
</dbReference>